<evidence type="ECO:0000313" key="3">
    <source>
        <dbReference type="Proteomes" id="UP000642673"/>
    </source>
</evidence>
<proteinExistence type="predicted"/>
<evidence type="ECO:0000313" key="2">
    <source>
        <dbReference type="EMBL" id="GHB68386.1"/>
    </source>
</evidence>
<protein>
    <submittedName>
        <fullName evidence="2">Uncharacterized protein</fullName>
    </submittedName>
</protein>
<accession>A0ABQ3F0B9</accession>
<dbReference type="Proteomes" id="UP000642673">
    <property type="component" value="Unassembled WGS sequence"/>
</dbReference>
<name>A0ABQ3F0B9_9ACTN</name>
<feature type="compositionally biased region" description="Basic and acidic residues" evidence="1">
    <location>
        <begin position="25"/>
        <end position="46"/>
    </location>
</feature>
<comment type="caution">
    <text evidence="2">The sequence shown here is derived from an EMBL/GenBank/DDBJ whole genome shotgun (WGS) entry which is preliminary data.</text>
</comment>
<evidence type="ECO:0000256" key="1">
    <source>
        <dbReference type="SAM" id="MobiDB-lite"/>
    </source>
</evidence>
<organism evidence="2 3">
    <name type="scientific">Streptomyces cirratus</name>
    <dbReference type="NCBI Taxonomy" id="68187"/>
    <lineage>
        <taxon>Bacteria</taxon>
        <taxon>Bacillati</taxon>
        <taxon>Actinomycetota</taxon>
        <taxon>Actinomycetes</taxon>
        <taxon>Kitasatosporales</taxon>
        <taxon>Streptomycetaceae</taxon>
        <taxon>Streptomyces</taxon>
    </lineage>
</organism>
<keyword evidence="3" id="KW-1185">Reference proteome</keyword>
<reference evidence="3" key="1">
    <citation type="journal article" date="2019" name="Int. J. Syst. Evol. Microbiol.">
        <title>The Global Catalogue of Microorganisms (GCM) 10K type strain sequencing project: providing services to taxonomists for standard genome sequencing and annotation.</title>
        <authorList>
            <consortium name="The Broad Institute Genomics Platform"/>
            <consortium name="The Broad Institute Genome Sequencing Center for Infectious Disease"/>
            <person name="Wu L."/>
            <person name="Ma J."/>
        </authorList>
    </citation>
    <scope>NUCLEOTIDE SEQUENCE [LARGE SCALE GENOMIC DNA]</scope>
    <source>
        <strain evidence="3">JCM 4738</strain>
    </source>
</reference>
<sequence length="113" mass="12323">MAVRSVSADAAPAKTRYTSNLPAVRQEEPQRERCREEDPLERDSRKEFRHACHRCGRGAAGGRVRRGAGSPLIRVFIKGGVSRAAAFAASLLPRWPGRAGGTVTRRGSGRRGR</sequence>
<gene>
    <name evidence="2" type="ORF">GCM10010347_43170</name>
</gene>
<feature type="region of interest" description="Disordered" evidence="1">
    <location>
        <begin position="1"/>
        <end position="46"/>
    </location>
</feature>
<dbReference type="EMBL" id="BMVP01000008">
    <property type="protein sequence ID" value="GHB68386.1"/>
    <property type="molecule type" value="Genomic_DNA"/>
</dbReference>